<dbReference type="InterPro" id="IPR011663">
    <property type="entry name" value="UTRA"/>
</dbReference>
<dbReference type="EMBL" id="CP010705">
    <property type="protein sequence ID" value="AUQ94821.1"/>
    <property type="molecule type" value="Genomic_DNA"/>
</dbReference>
<dbReference type="AlphaFoldDB" id="A0A2I7JWT8"/>
<dbReference type="PANTHER" id="PTHR44846">
    <property type="entry name" value="MANNOSYL-D-GLYCERATE TRANSPORT/METABOLISM SYSTEM REPRESSOR MNGR-RELATED"/>
    <property type="match status" value="1"/>
</dbReference>
<dbReference type="PANTHER" id="PTHR44846:SF1">
    <property type="entry name" value="MANNOSYL-D-GLYCERATE TRANSPORT_METABOLISM SYSTEM REPRESSOR MNGR-RELATED"/>
    <property type="match status" value="1"/>
</dbReference>
<dbReference type="GO" id="GO:0003677">
    <property type="term" value="F:DNA binding"/>
    <property type="evidence" value="ECO:0007669"/>
    <property type="project" value="UniProtKB-KW"/>
</dbReference>
<dbReference type="CDD" id="cd07377">
    <property type="entry name" value="WHTH_GntR"/>
    <property type="match status" value="1"/>
</dbReference>
<keyword evidence="1" id="KW-0805">Transcription regulation</keyword>
<keyword evidence="3" id="KW-0804">Transcription</keyword>
<dbReference type="Proteomes" id="UP000236447">
    <property type="component" value="Chromosome"/>
</dbReference>
<dbReference type="Proteomes" id="UP000236536">
    <property type="component" value="Chromosome"/>
</dbReference>
<evidence type="ECO:0000256" key="3">
    <source>
        <dbReference type="ARBA" id="ARBA00023163"/>
    </source>
</evidence>
<dbReference type="SUPFAM" id="SSF46785">
    <property type="entry name" value="Winged helix' DNA-binding domain"/>
    <property type="match status" value="1"/>
</dbReference>
<dbReference type="SMART" id="SM00866">
    <property type="entry name" value="UTRA"/>
    <property type="match status" value="1"/>
</dbReference>
<evidence type="ECO:0000313" key="7">
    <source>
        <dbReference type="Proteomes" id="UP000236447"/>
    </source>
</evidence>
<evidence type="ECO:0000259" key="4">
    <source>
        <dbReference type="PROSITE" id="PS50949"/>
    </source>
</evidence>
<dbReference type="Pfam" id="PF07702">
    <property type="entry name" value="UTRA"/>
    <property type="match status" value="1"/>
</dbReference>
<accession>A0A2I7JWT8</accession>
<dbReference type="GO" id="GO:0003700">
    <property type="term" value="F:DNA-binding transcription factor activity"/>
    <property type="evidence" value="ECO:0007669"/>
    <property type="project" value="InterPro"/>
</dbReference>
<dbReference type="Gene3D" id="3.40.1410.10">
    <property type="entry name" value="Chorismate lyase-like"/>
    <property type="match status" value="1"/>
</dbReference>
<dbReference type="PROSITE" id="PS50949">
    <property type="entry name" value="HTH_GNTR"/>
    <property type="match status" value="1"/>
</dbReference>
<reference evidence="6 7" key="1">
    <citation type="journal article" date="2017" name="Front. Microbiol.">
        <title>Phaeobacter piscinae sp. nov., a species of the Roseobacter group and potential aquaculture probiont.</title>
        <authorList>
            <person name="Sonnenschein E.C."/>
            <person name="Phippen C.B.W."/>
            <person name="Nielsen K.F."/>
            <person name="Mateiu R.V."/>
            <person name="Melchiorsen J."/>
            <person name="Gram L."/>
            <person name="Overmann J."/>
            <person name="Freese H.M."/>
        </authorList>
    </citation>
    <scope>NUCLEOTIDE SEQUENCE [LARGE SCALE GENOMIC DNA]</scope>
    <source>
        <strain evidence="6 7">P88</strain>
    </source>
</reference>
<sequence>MVYQFFPIVTIGLMPTPRTSGTALPLYLQISEALTREIAAGRLADGERLAPERQLAQTYGTTVRTLRKALSELEKQGMLERIQGSGNYIRTTQTLPSVYSMFRLELPNGGGLPTADVLSVTECDKPADLPQFGTSAQATRIRRLRYLDSTIIAVEEIWLDAGAGRVDVTQLSDSLYRYYRLQLGFWISRAEDRVSLAPVPDWAPALFTKPPGTTVGYIERLSWAQDLAPVEFSRTWFDTEKALYVQRLT</sequence>
<dbReference type="InterPro" id="IPR036390">
    <property type="entry name" value="WH_DNA-bd_sf"/>
</dbReference>
<evidence type="ECO:0000256" key="2">
    <source>
        <dbReference type="ARBA" id="ARBA00023125"/>
    </source>
</evidence>
<evidence type="ECO:0000256" key="1">
    <source>
        <dbReference type="ARBA" id="ARBA00023015"/>
    </source>
</evidence>
<dbReference type="GO" id="GO:0045892">
    <property type="term" value="P:negative regulation of DNA-templated transcription"/>
    <property type="evidence" value="ECO:0007669"/>
    <property type="project" value="TreeGrafter"/>
</dbReference>
<dbReference type="Pfam" id="PF00392">
    <property type="entry name" value="GntR"/>
    <property type="match status" value="1"/>
</dbReference>
<evidence type="ECO:0000313" key="6">
    <source>
        <dbReference type="EMBL" id="AUQ98748.1"/>
    </source>
</evidence>
<feature type="domain" description="HTH gntR-type" evidence="4">
    <location>
        <begin position="24"/>
        <end position="92"/>
    </location>
</feature>
<dbReference type="SMART" id="SM00345">
    <property type="entry name" value="HTH_GNTR"/>
    <property type="match status" value="1"/>
</dbReference>
<dbReference type="InterPro" id="IPR000524">
    <property type="entry name" value="Tscrpt_reg_HTH_GntR"/>
</dbReference>
<keyword evidence="2" id="KW-0238">DNA-binding</keyword>
<dbReference type="Gene3D" id="1.10.10.10">
    <property type="entry name" value="Winged helix-like DNA-binding domain superfamily/Winged helix DNA-binding domain"/>
    <property type="match status" value="1"/>
</dbReference>
<reference evidence="7 8" key="2">
    <citation type="journal article" date="2017" name="Genome Biol. Evol.">
        <title>Trajectories and Drivers of Genome Evolution in Surface-Associated Marine Phaeobacter.</title>
        <authorList>
            <person name="Freese H.M."/>
            <person name="Sikorski J."/>
            <person name="Bunk B."/>
            <person name="Scheuner C."/>
            <person name="Meier-Kolthoff J.P."/>
            <person name="Sproer C."/>
            <person name="Gram L."/>
            <person name="Overmann J."/>
        </authorList>
    </citation>
    <scope>NUCLEOTIDE SEQUENCE [LARGE SCALE GENOMIC DNA]</scope>
    <source>
        <strain evidence="5 8">P66</strain>
        <strain evidence="6 7">P88</strain>
    </source>
</reference>
<evidence type="ECO:0000313" key="5">
    <source>
        <dbReference type="EMBL" id="AUQ94821.1"/>
    </source>
</evidence>
<protein>
    <submittedName>
        <fullName evidence="6">Transcriptional regulator, GntR family</fullName>
    </submittedName>
</protein>
<name>A0A2I7JWT8_9RHOB</name>
<reference evidence="5 8" key="3">
    <citation type="journal article" date="2017" name="Int. J. Syst. Evol. Microbiol.">
        <title>Adaptation of Surface-Associated Bacteria to the Open Ocean: A Genomically Distinct Subpopulation of Phaeobacter gallaeciensis Colonizes Pacific Mesozooplankton.</title>
        <authorList>
            <person name="Freese H.M."/>
            <person name="Methner A."/>
            <person name="Overmann J."/>
        </authorList>
    </citation>
    <scope>NUCLEOTIDE SEQUENCE [LARGE SCALE GENOMIC DNA]</scope>
    <source>
        <strain evidence="5 8">P66</strain>
    </source>
</reference>
<dbReference type="SUPFAM" id="SSF64288">
    <property type="entry name" value="Chorismate lyase-like"/>
    <property type="match status" value="1"/>
</dbReference>
<dbReference type="EMBL" id="CP010725">
    <property type="protein sequence ID" value="AUQ98748.1"/>
    <property type="molecule type" value="Genomic_DNA"/>
</dbReference>
<evidence type="ECO:0000313" key="8">
    <source>
        <dbReference type="Proteomes" id="UP000236536"/>
    </source>
</evidence>
<keyword evidence="8" id="KW-1185">Reference proteome</keyword>
<dbReference type="InterPro" id="IPR028978">
    <property type="entry name" value="Chorismate_lyase_/UTRA_dom_sf"/>
</dbReference>
<proteinExistence type="predicted"/>
<organism evidence="6 7">
    <name type="scientific">Phaeobacter inhibens</name>
    <dbReference type="NCBI Taxonomy" id="221822"/>
    <lineage>
        <taxon>Bacteria</taxon>
        <taxon>Pseudomonadati</taxon>
        <taxon>Pseudomonadota</taxon>
        <taxon>Alphaproteobacteria</taxon>
        <taxon>Rhodobacterales</taxon>
        <taxon>Roseobacteraceae</taxon>
        <taxon>Phaeobacter</taxon>
    </lineage>
</organism>
<dbReference type="InterPro" id="IPR050679">
    <property type="entry name" value="Bact_HTH_transcr_reg"/>
</dbReference>
<gene>
    <name evidence="5" type="ORF">PhaeoP66_02045</name>
    <name evidence="6" type="ORF">PhaeoP88_01368</name>
</gene>
<dbReference type="InterPro" id="IPR036388">
    <property type="entry name" value="WH-like_DNA-bd_sf"/>
</dbReference>